<keyword evidence="1" id="KW-0472">Membrane</keyword>
<evidence type="ECO:0000313" key="2">
    <source>
        <dbReference type="EMBL" id="SHG57615.1"/>
    </source>
</evidence>
<reference evidence="2 3" key="1">
    <citation type="submission" date="2016-11" db="EMBL/GenBank/DDBJ databases">
        <authorList>
            <person name="Jaros S."/>
            <person name="Januszkiewicz K."/>
            <person name="Wedrychowicz H."/>
        </authorList>
    </citation>
    <scope>NUCLEOTIDE SEQUENCE [LARGE SCALE GENOMIC DNA]</scope>
    <source>
        <strain evidence="2 3">IBRC-M 10683</strain>
    </source>
</reference>
<dbReference type="AlphaFoldDB" id="A0A1M5KY32"/>
<dbReference type="RefSeq" id="WP_159431585.1">
    <property type="nucleotide sequence ID" value="NZ_FQVW01000042.1"/>
</dbReference>
<proteinExistence type="predicted"/>
<organism evidence="2 3">
    <name type="scientific">Ornithinibacillus halophilus</name>
    <dbReference type="NCBI Taxonomy" id="930117"/>
    <lineage>
        <taxon>Bacteria</taxon>
        <taxon>Bacillati</taxon>
        <taxon>Bacillota</taxon>
        <taxon>Bacilli</taxon>
        <taxon>Bacillales</taxon>
        <taxon>Bacillaceae</taxon>
        <taxon>Ornithinibacillus</taxon>
    </lineage>
</organism>
<sequence length="58" mass="6396">MHYERAGIAFISCLLLGTGIGLLFGKFEIFGSIGFGIGLFAVALLRINYRKPIKQTFD</sequence>
<evidence type="ECO:0000256" key="1">
    <source>
        <dbReference type="SAM" id="Phobius"/>
    </source>
</evidence>
<keyword evidence="1" id="KW-1133">Transmembrane helix</keyword>
<gene>
    <name evidence="2" type="ORF">SAMN05216225_104221</name>
</gene>
<evidence type="ECO:0000313" key="3">
    <source>
        <dbReference type="Proteomes" id="UP000183988"/>
    </source>
</evidence>
<feature type="transmembrane region" description="Helical" evidence="1">
    <location>
        <begin position="30"/>
        <end position="49"/>
    </location>
</feature>
<accession>A0A1M5KY32</accession>
<name>A0A1M5KY32_9BACI</name>
<dbReference type="EMBL" id="FQVW01000042">
    <property type="protein sequence ID" value="SHG57615.1"/>
    <property type="molecule type" value="Genomic_DNA"/>
</dbReference>
<dbReference type="Proteomes" id="UP000183988">
    <property type="component" value="Unassembled WGS sequence"/>
</dbReference>
<feature type="transmembrane region" description="Helical" evidence="1">
    <location>
        <begin position="7"/>
        <end position="24"/>
    </location>
</feature>
<keyword evidence="1" id="KW-0812">Transmembrane</keyword>
<keyword evidence="3" id="KW-1185">Reference proteome</keyword>
<dbReference type="STRING" id="930117.SAMN05216225_104221"/>
<protein>
    <submittedName>
        <fullName evidence="2">Uncharacterized protein</fullName>
    </submittedName>
</protein>